<name>A0A067N733_BOTB1</name>
<keyword evidence="1" id="KW-0812">Transmembrane</keyword>
<organism evidence="2 3">
    <name type="scientific">Botryobasidium botryosum (strain FD-172 SS1)</name>
    <dbReference type="NCBI Taxonomy" id="930990"/>
    <lineage>
        <taxon>Eukaryota</taxon>
        <taxon>Fungi</taxon>
        <taxon>Dikarya</taxon>
        <taxon>Basidiomycota</taxon>
        <taxon>Agaricomycotina</taxon>
        <taxon>Agaricomycetes</taxon>
        <taxon>Cantharellales</taxon>
        <taxon>Botryobasidiaceae</taxon>
        <taxon>Botryobasidium</taxon>
    </lineage>
</organism>
<reference evidence="3" key="1">
    <citation type="journal article" date="2014" name="Proc. Natl. Acad. Sci. U.S.A.">
        <title>Extensive sampling of basidiomycete genomes demonstrates inadequacy of the white-rot/brown-rot paradigm for wood decay fungi.</title>
        <authorList>
            <person name="Riley R."/>
            <person name="Salamov A.A."/>
            <person name="Brown D.W."/>
            <person name="Nagy L.G."/>
            <person name="Floudas D."/>
            <person name="Held B.W."/>
            <person name="Levasseur A."/>
            <person name="Lombard V."/>
            <person name="Morin E."/>
            <person name="Otillar R."/>
            <person name="Lindquist E.A."/>
            <person name="Sun H."/>
            <person name="LaButti K.M."/>
            <person name="Schmutz J."/>
            <person name="Jabbour D."/>
            <person name="Luo H."/>
            <person name="Baker S.E."/>
            <person name="Pisabarro A.G."/>
            <person name="Walton J.D."/>
            <person name="Blanchette R.A."/>
            <person name="Henrissat B."/>
            <person name="Martin F."/>
            <person name="Cullen D."/>
            <person name="Hibbett D.S."/>
            <person name="Grigoriev I.V."/>
        </authorList>
    </citation>
    <scope>NUCLEOTIDE SEQUENCE [LARGE SCALE GENOMIC DNA]</scope>
    <source>
        <strain evidence="3">FD-172 SS1</strain>
    </source>
</reference>
<keyword evidence="3" id="KW-1185">Reference proteome</keyword>
<protein>
    <submittedName>
        <fullName evidence="2">Uncharacterized protein</fullName>
    </submittedName>
</protein>
<keyword evidence="1" id="KW-1133">Transmembrane helix</keyword>
<gene>
    <name evidence="2" type="ORF">BOTBODRAFT_443660</name>
</gene>
<dbReference type="HOGENOM" id="CLU_2183515_0_0_1"/>
<dbReference type="EMBL" id="KL198019">
    <property type="protein sequence ID" value="KDQ19596.1"/>
    <property type="molecule type" value="Genomic_DNA"/>
</dbReference>
<evidence type="ECO:0000313" key="2">
    <source>
        <dbReference type="EMBL" id="KDQ19596.1"/>
    </source>
</evidence>
<evidence type="ECO:0000313" key="3">
    <source>
        <dbReference type="Proteomes" id="UP000027195"/>
    </source>
</evidence>
<accession>A0A067N733</accession>
<keyword evidence="1" id="KW-0472">Membrane</keyword>
<dbReference type="Proteomes" id="UP000027195">
    <property type="component" value="Unassembled WGS sequence"/>
</dbReference>
<evidence type="ECO:0000256" key="1">
    <source>
        <dbReference type="SAM" id="Phobius"/>
    </source>
</evidence>
<feature type="transmembrane region" description="Helical" evidence="1">
    <location>
        <begin position="85"/>
        <end position="103"/>
    </location>
</feature>
<dbReference type="InParanoid" id="A0A067N733"/>
<dbReference type="AlphaFoldDB" id="A0A067N733"/>
<sequence length="109" mass="12586">MHPLRNICIPPCFEIQVVPMDSTLGRILLNSRGMLERLHIDDGRLSWRLGSRDILASEFVWPQPCSHAEFPVRPHGPRLYARPRILTPFCSILCFPVAWLRLVGTRSKR</sequence>
<proteinExistence type="predicted"/>